<name>A0A6G1C2S5_9ORYZ</name>
<evidence type="ECO:0000313" key="2">
    <source>
        <dbReference type="Proteomes" id="UP000479710"/>
    </source>
</evidence>
<protein>
    <submittedName>
        <fullName evidence="1">Uncharacterized protein</fullName>
    </submittedName>
</protein>
<organism evidence="1 2">
    <name type="scientific">Oryza meyeriana var. granulata</name>
    <dbReference type="NCBI Taxonomy" id="110450"/>
    <lineage>
        <taxon>Eukaryota</taxon>
        <taxon>Viridiplantae</taxon>
        <taxon>Streptophyta</taxon>
        <taxon>Embryophyta</taxon>
        <taxon>Tracheophyta</taxon>
        <taxon>Spermatophyta</taxon>
        <taxon>Magnoliopsida</taxon>
        <taxon>Liliopsida</taxon>
        <taxon>Poales</taxon>
        <taxon>Poaceae</taxon>
        <taxon>BOP clade</taxon>
        <taxon>Oryzoideae</taxon>
        <taxon>Oryzeae</taxon>
        <taxon>Oryzinae</taxon>
        <taxon>Oryza</taxon>
        <taxon>Oryza meyeriana</taxon>
    </lineage>
</organism>
<proteinExistence type="predicted"/>
<dbReference type="AlphaFoldDB" id="A0A6G1C2S5"/>
<dbReference type="EMBL" id="SPHZ02000011">
    <property type="protein sequence ID" value="KAF0894321.1"/>
    <property type="molecule type" value="Genomic_DNA"/>
</dbReference>
<accession>A0A6G1C2S5</accession>
<comment type="caution">
    <text evidence="1">The sequence shown here is derived from an EMBL/GenBank/DDBJ whole genome shotgun (WGS) entry which is preliminary data.</text>
</comment>
<dbReference type="Proteomes" id="UP000479710">
    <property type="component" value="Unassembled WGS sequence"/>
</dbReference>
<evidence type="ECO:0000313" key="1">
    <source>
        <dbReference type="EMBL" id="KAF0894321.1"/>
    </source>
</evidence>
<keyword evidence="2" id="KW-1185">Reference proteome</keyword>
<sequence>MATQGSGAGGQGSSVPQCRRAPSLACVARGISPPPIRILTFTSELAAPPPIRISLLPLAAPLSCSSSWLGGDEIDKASIVRPFQVLGGSATGTTRRLFSTRDPQN</sequence>
<reference evidence="1 2" key="1">
    <citation type="submission" date="2019-11" db="EMBL/GenBank/DDBJ databases">
        <title>Whole genome sequence of Oryza granulata.</title>
        <authorList>
            <person name="Li W."/>
        </authorList>
    </citation>
    <scope>NUCLEOTIDE SEQUENCE [LARGE SCALE GENOMIC DNA]</scope>
    <source>
        <strain evidence="2">cv. Menghai</strain>
        <tissue evidence="1">Leaf</tissue>
    </source>
</reference>
<gene>
    <name evidence="1" type="ORF">E2562_038290</name>
</gene>